<dbReference type="EMBL" id="JAMYWD010000001">
    <property type="protein sequence ID" value="KAJ4981567.1"/>
    <property type="molecule type" value="Genomic_DNA"/>
</dbReference>
<reference evidence="6" key="1">
    <citation type="journal article" date="2023" name="Plant J.">
        <title>The genome of the king protea, Protea cynaroides.</title>
        <authorList>
            <person name="Chang J."/>
            <person name="Duong T.A."/>
            <person name="Schoeman C."/>
            <person name="Ma X."/>
            <person name="Roodt D."/>
            <person name="Barker N."/>
            <person name="Li Z."/>
            <person name="Van de Peer Y."/>
            <person name="Mizrachi E."/>
        </authorList>
    </citation>
    <scope>NUCLEOTIDE SEQUENCE</scope>
    <source>
        <tissue evidence="6">Young leaves</tissue>
    </source>
</reference>
<name>A0A9Q0R3F7_9MAGN</name>
<dbReference type="OrthoDB" id="1914670at2759"/>
<evidence type="ECO:0000256" key="2">
    <source>
        <dbReference type="ARBA" id="ARBA00022692"/>
    </source>
</evidence>
<keyword evidence="4" id="KW-0472">Membrane</keyword>
<dbReference type="Pfam" id="PF03168">
    <property type="entry name" value="LEA_2"/>
    <property type="match status" value="1"/>
</dbReference>
<dbReference type="PANTHER" id="PTHR31415:SF52">
    <property type="entry name" value="LATE EMBRYOGENESIS ABUNDANT (LEA) HYDROXYPROLINE-RICH GLYCOPROTEIN FAMILY-RELATED"/>
    <property type="match status" value="1"/>
</dbReference>
<evidence type="ECO:0000256" key="4">
    <source>
        <dbReference type="ARBA" id="ARBA00023136"/>
    </source>
</evidence>
<evidence type="ECO:0000256" key="1">
    <source>
        <dbReference type="ARBA" id="ARBA00004167"/>
    </source>
</evidence>
<dbReference type="PANTHER" id="PTHR31415">
    <property type="entry name" value="OS05G0367900 PROTEIN"/>
    <property type="match status" value="1"/>
</dbReference>
<proteinExistence type="predicted"/>
<accession>A0A9Q0R3F7</accession>
<comment type="subcellular location">
    <subcellularLocation>
        <location evidence="1">Membrane</location>
        <topology evidence="1">Single-pass membrane protein</topology>
    </subcellularLocation>
</comment>
<keyword evidence="3" id="KW-1133">Transmembrane helix</keyword>
<organism evidence="6 7">
    <name type="scientific">Protea cynaroides</name>
    <dbReference type="NCBI Taxonomy" id="273540"/>
    <lineage>
        <taxon>Eukaryota</taxon>
        <taxon>Viridiplantae</taxon>
        <taxon>Streptophyta</taxon>
        <taxon>Embryophyta</taxon>
        <taxon>Tracheophyta</taxon>
        <taxon>Spermatophyta</taxon>
        <taxon>Magnoliopsida</taxon>
        <taxon>Proteales</taxon>
        <taxon>Proteaceae</taxon>
        <taxon>Protea</taxon>
    </lineage>
</organism>
<keyword evidence="2" id="KW-0812">Transmembrane</keyword>
<gene>
    <name evidence="6" type="ORF">NE237_032404</name>
</gene>
<dbReference type="Proteomes" id="UP001141806">
    <property type="component" value="Unassembled WGS sequence"/>
</dbReference>
<protein>
    <recommendedName>
        <fullName evidence="5">Late embryogenesis abundant protein LEA-2 subgroup domain-containing protein</fullName>
    </recommendedName>
</protein>
<evidence type="ECO:0000313" key="6">
    <source>
        <dbReference type="EMBL" id="KAJ4981567.1"/>
    </source>
</evidence>
<dbReference type="GO" id="GO:0005886">
    <property type="term" value="C:plasma membrane"/>
    <property type="evidence" value="ECO:0007669"/>
    <property type="project" value="TreeGrafter"/>
</dbReference>
<dbReference type="GO" id="GO:0009506">
    <property type="term" value="C:plasmodesma"/>
    <property type="evidence" value="ECO:0007669"/>
    <property type="project" value="TreeGrafter"/>
</dbReference>
<dbReference type="InterPro" id="IPR044839">
    <property type="entry name" value="NDR1-like"/>
</dbReference>
<dbReference type="InterPro" id="IPR004864">
    <property type="entry name" value="LEA_2"/>
</dbReference>
<evidence type="ECO:0000259" key="5">
    <source>
        <dbReference type="Pfam" id="PF03168"/>
    </source>
</evidence>
<evidence type="ECO:0000256" key="3">
    <source>
        <dbReference type="ARBA" id="ARBA00022989"/>
    </source>
</evidence>
<evidence type="ECO:0000313" key="7">
    <source>
        <dbReference type="Proteomes" id="UP001141806"/>
    </source>
</evidence>
<comment type="caution">
    <text evidence="6">The sequence shown here is derived from an EMBL/GenBank/DDBJ whole genome shotgun (WGS) entry which is preliminary data.</text>
</comment>
<keyword evidence="7" id="KW-1185">Reference proteome</keyword>
<feature type="domain" description="Late embryogenesis abundant protein LEA-2 subgroup" evidence="5">
    <location>
        <begin position="42"/>
        <end position="137"/>
    </location>
</feature>
<dbReference type="GO" id="GO:0098542">
    <property type="term" value="P:defense response to other organism"/>
    <property type="evidence" value="ECO:0007669"/>
    <property type="project" value="InterPro"/>
</dbReference>
<dbReference type="AlphaFoldDB" id="A0A9Q0R3F7"/>
<sequence length="177" mass="20404">MWLSLRPSKPSFSINYFYVPALNTTAATNTTNSTNTTIFIDFKIKNTNKDKRVYYDALNITLNFSSLSYSVGNAWVPAFRQGHKKTAVKRATVEQVKIPWKEAVRNVSLNMTVDFRVDLVTAVRYKILFWKTGRHKIRFQADKKVDKQGKSAASDHRDHRPCFSGLLAFFLVFLTVW</sequence>